<dbReference type="EMBL" id="JBHSXX010000001">
    <property type="protein sequence ID" value="MFC6870179.1"/>
    <property type="molecule type" value="Genomic_DNA"/>
</dbReference>
<name>A0ABW2C7Y1_9PSEU</name>
<evidence type="ECO:0000256" key="1">
    <source>
        <dbReference type="SAM" id="MobiDB-lite"/>
    </source>
</evidence>
<dbReference type="RefSeq" id="WP_345400286.1">
    <property type="nucleotide sequence ID" value="NZ_BAABLA010000098.1"/>
</dbReference>
<accession>A0ABW2C7Y1</accession>
<comment type="caution">
    <text evidence="2">The sequence shown here is derived from an EMBL/GenBank/DDBJ whole genome shotgun (WGS) entry which is preliminary data.</text>
</comment>
<evidence type="ECO:0000313" key="2">
    <source>
        <dbReference type="EMBL" id="MFC6870179.1"/>
    </source>
</evidence>
<reference evidence="3" key="1">
    <citation type="journal article" date="2019" name="Int. J. Syst. Evol. Microbiol.">
        <title>The Global Catalogue of Microorganisms (GCM) 10K type strain sequencing project: providing services to taxonomists for standard genome sequencing and annotation.</title>
        <authorList>
            <consortium name="The Broad Institute Genomics Platform"/>
            <consortium name="The Broad Institute Genome Sequencing Center for Infectious Disease"/>
            <person name="Wu L."/>
            <person name="Ma J."/>
        </authorList>
    </citation>
    <scope>NUCLEOTIDE SEQUENCE [LARGE SCALE GENOMIC DNA]</scope>
    <source>
        <strain evidence="3">KCTC 32255</strain>
    </source>
</reference>
<proteinExistence type="predicted"/>
<evidence type="ECO:0000313" key="3">
    <source>
        <dbReference type="Proteomes" id="UP001596337"/>
    </source>
</evidence>
<dbReference type="Proteomes" id="UP001596337">
    <property type="component" value="Unassembled WGS sequence"/>
</dbReference>
<gene>
    <name evidence="2" type="ORF">ACFQGD_23860</name>
</gene>
<protein>
    <submittedName>
        <fullName evidence="2">Uncharacterized protein</fullName>
    </submittedName>
</protein>
<organism evidence="2 3">
    <name type="scientific">Haloechinothrix salitolerans</name>
    <dbReference type="NCBI Taxonomy" id="926830"/>
    <lineage>
        <taxon>Bacteria</taxon>
        <taxon>Bacillati</taxon>
        <taxon>Actinomycetota</taxon>
        <taxon>Actinomycetes</taxon>
        <taxon>Pseudonocardiales</taxon>
        <taxon>Pseudonocardiaceae</taxon>
        <taxon>Haloechinothrix</taxon>
    </lineage>
</organism>
<feature type="region of interest" description="Disordered" evidence="1">
    <location>
        <begin position="45"/>
        <end position="71"/>
    </location>
</feature>
<sequence length="71" mass="7184">MSMAVRSTGTLPSLPSSTAAALRFGPYDTAPTCPNGGAAVVIVPQPQRRRGSPGTPLAAWPAQCGPDPPRA</sequence>
<keyword evidence="3" id="KW-1185">Reference proteome</keyword>